<gene>
    <name evidence="3" type="ORF">JZO85_09315</name>
</gene>
<protein>
    <submittedName>
        <fullName evidence="3">Alpha/beta hydrolase</fullName>
    </submittedName>
</protein>
<dbReference type="PANTHER" id="PTHR48081">
    <property type="entry name" value="AB HYDROLASE SUPERFAMILY PROTEIN C4A8.06C"/>
    <property type="match status" value="1"/>
</dbReference>
<dbReference type="Proteomes" id="UP000664495">
    <property type="component" value="Unassembled WGS sequence"/>
</dbReference>
<dbReference type="InterPro" id="IPR050300">
    <property type="entry name" value="GDXG_lipolytic_enzyme"/>
</dbReference>
<proteinExistence type="predicted"/>
<evidence type="ECO:0000313" key="4">
    <source>
        <dbReference type="Proteomes" id="UP000664495"/>
    </source>
</evidence>
<evidence type="ECO:0000313" key="3">
    <source>
        <dbReference type="EMBL" id="MBO0452468.1"/>
    </source>
</evidence>
<dbReference type="InterPro" id="IPR029058">
    <property type="entry name" value="AB_hydrolase_fold"/>
</dbReference>
<reference evidence="3 4" key="1">
    <citation type="submission" date="2021-03" db="EMBL/GenBank/DDBJ databases">
        <title>Enterococcal diversity collection.</title>
        <authorList>
            <person name="Gilmore M.S."/>
            <person name="Schwartzman J."/>
            <person name="Van Tyne D."/>
            <person name="Martin M."/>
            <person name="Earl A.M."/>
            <person name="Manson A.L."/>
            <person name="Straub T."/>
            <person name="Salamzade R."/>
            <person name="Saavedra J."/>
            <person name="Lebreton F."/>
            <person name="Prichula J."/>
            <person name="Schaufler K."/>
            <person name="Gaca A."/>
            <person name="Sgardioli B."/>
            <person name="Wagenaar J."/>
            <person name="Strong T."/>
        </authorList>
    </citation>
    <scope>NUCLEOTIDE SEQUENCE [LARGE SCALE GENOMIC DNA]</scope>
    <source>
        <strain evidence="3 4">MJM16</strain>
    </source>
</reference>
<dbReference type="Pfam" id="PF07859">
    <property type="entry name" value="Abhydrolase_3"/>
    <property type="match status" value="1"/>
</dbReference>
<feature type="domain" description="Alpha/beta hydrolase fold-3" evidence="2">
    <location>
        <begin position="33"/>
        <end position="256"/>
    </location>
</feature>
<dbReference type="EMBL" id="JAFLVR010000020">
    <property type="protein sequence ID" value="MBO0452468.1"/>
    <property type="molecule type" value="Genomic_DNA"/>
</dbReference>
<dbReference type="SUPFAM" id="SSF53474">
    <property type="entry name" value="alpha/beta-Hydrolases"/>
    <property type="match status" value="1"/>
</dbReference>
<name>A0ABS3HGR6_9ENTE</name>
<comment type="caution">
    <text evidence="3">The sequence shown here is derived from an EMBL/GenBank/DDBJ whole genome shotgun (WGS) entry which is preliminary data.</text>
</comment>
<keyword evidence="1 3" id="KW-0378">Hydrolase</keyword>
<dbReference type="InterPro" id="IPR013094">
    <property type="entry name" value="AB_hydrolase_3"/>
</dbReference>
<organism evidence="3 4">
    <name type="scientific">Candidatus Enterococcus murrayae</name>
    <dbReference type="NCBI Taxonomy" id="2815321"/>
    <lineage>
        <taxon>Bacteria</taxon>
        <taxon>Bacillati</taxon>
        <taxon>Bacillota</taxon>
        <taxon>Bacilli</taxon>
        <taxon>Lactobacillales</taxon>
        <taxon>Enterococcaceae</taxon>
        <taxon>Enterococcus</taxon>
    </lineage>
</organism>
<evidence type="ECO:0000256" key="1">
    <source>
        <dbReference type="ARBA" id="ARBA00022801"/>
    </source>
</evidence>
<dbReference type="RefSeq" id="WP_207108238.1">
    <property type="nucleotide sequence ID" value="NZ_JAFLVR010000020.1"/>
</dbReference>
<keyword evidence="4" id="KW-1185">Reference proteome</keyword>
<dbReference type="GO" id="GO:0016787">
    <property type="term" value="F:hydrolase activity"/>
    <property type="evidence" value="ECO:0007669"/>
    <property type="project" value="UniProtKB-KW"/>
</dbReference>
<sequence length="283" mass="32907">MRKQQFIYKTWKELLLKVSFFPATATEAKDKTILYFHGGGFLFGDREDLPEAYLALFLKNGFHVLAFDYPLAPETPLREIVHCLEAGVHWFLENYQSRLNLLEPDFFLFGRSAGGCLASILTANHYQHQLGLIRFYGYHHFDHEEFVLPSPFYNHYPKVPPLTAQQLIQNQPTVVSGVAERFPLYLSARQYGNWLSYLGPKLNELTVNDKQLEQFPPVFMAQCRKDPDVPIVSSQQMAAAVKQCTFLELDRNAHDFDREKNPTATDIYQKLLDWLEEQIRNRK</sequence>
<dbReference type="Gene3D" id="3.40.50.1820">
    <property type="entry name" value="alpha/beta hydrolase"/>
    <property type="match status" value="1"/>
</dbReference>
<accession>A0ABS3HGR6</accession>
<evidence type="ECO:0000259" key="2">
    <source>
        <dbReference type="Pfam" id="PF07859"/>
    </source>
</evidence>